<proteinExistence type="predicted"/>
<organism evidence="1 2">
    <name type="scientific">Suillus luteus UH-Slu-Lm8-n1</name>
    <dbReference type="NCBI Taxonomy" id="930992"/>
    <lineage>
        <taxon>Eukaryota</taxon>
        <taxon>Fungi</taxon>
        <taxon>Dikarya</taxon>
        <taxon>Basidiomycota</taxon>
        <taxon>Agaricomycotina</taxon>
        <taxon>Agaricomycetes</taxon>
        <taxon>Agaricomycetidae</taxon>
        <taxon>Boletales</taxon>
        <taxon>Suillineae</taxon>
        <taxon>Suillaceae</taxon>
        <taxon>Suillus</taxon>
    </lineage>
</organism>
<dbReference type="EMBL" id="KN835213">
    <property type="protein sequence ID" value="KIK43421.1"/>
    <property type="molecule type" value="Genomic_DNA"/>
</dbReference>
<reference evidence="2" key="2">
    <citation type="submission" date="2015-01" db="EMBL/GenBank/DDBJ databases">
        <title>Evolutionary Origins and Diversification of the Mycorrhizal Mutualists.</title>
        <authorList>
            <consortium name="DOE Joint Genome Institute"/>
            <consortium name="Mycorrhizal Genomics Consortium"/>
            <person name="Kohler A."/>
            <person name="Kuo A."/>
            <person name="Nagy L.G."/>
            <person name="Floudas D."/>
            <person name="Copeland A."/>
            <person name="Barry K.W."/>
            <person name="Cichocki N."/>
            <person name="Veneault-Fourrey C."/>
            <person name="LaButti K."/>
            <person name="Lindquist E.A."/>
            <person name="Lipzen A."/>
            <person name="Lundell T."/>
            <person name="Morin E."/>
            <person name="Murat C."/>
            <person name="Riley R."/>
            <person name="Ohm R."/>
            <person name="Sun H."/>
            <person name="Tunlid A."/>
            <person name="Henrissat B."/>
            <person name="Grigoriev I.V."/>
            <person name="Hibbett D.S."/>
            <person name="Martin F."/>
        </authorList>
    </citation>
    <scope>NUCLEOTIDE SEQUENCE [LARGE SCALE GENOMIC DNA]</scope>
    <source>
        <strain evidence="2">UH-Slu-Lm8-n1</strain>
    </source>
</reference>
<accession>A0A0D0ANM2</accession>
<dbReference type="Proteomes" id="UP000054485">
    <property type="component" value="Unassembled WGS sequence"/>
</dbReference>
<name>A0A0D0ANM2_9AGAM</name>
<evidence type="ECO:0000313" key="2">
    <source>
        <dbReference type="Proteomes" id="UP000054485"/>
    </source>
</evidence>
<dbReference type="AlphaFoldDB" id="A0A0D0ANM2"/>
<sequence length="62" mass="6962">MVFFGPFCRPKALEHDLSIRSSIYCTSSRTAAWHTTKTCIPQNPAPMTHFLASTPTTPYTFP</sequence>
<gene>
    <name evidence="1" type="ORF">CY34DRAFT_712552</name>
</gene>
<reference evidence="1 2" key="1">
    <citation type="submission" date="2014-04" db="EMBL/GenBank/DDBJ databases">
        <authorList>
            <consortium name="DOE Joint Genome Institute"/>
            <person name="Kuo A."/>
            <person name="Ruytinx J."/>
            <person name="Rineau F."/>
            <person name="Colpaert J."/>
            <person name="Kohler A."/>
            <person name="Nagy L.G."/>
            <person name="Floudas D."/>
            <person name="Copeland A."/>
            <person name="Barry K.W."/>
            <person name="Cichocki N."/>
            <person name="Veneault-Fourrey C."/>
            <person name="LaButti K."/>
            <person name="Lindquist E.A."/>
            <person name="Lipzen A."/>
            <person name="Lundell T."/>
            <person name="Morin E."/>
            <person name="Murat C."/>
            <person name="Sun H."/>
            <person name="Tunlid A."/>
            <person name="Henrissat B."/>
            <person name="Grigoriev I.V."/>
            <person name="Hibbett D.S."/>
            <person name="Martin F."/>
            <person name="Nordberg H.P."/>
            <person name="Cantor M.N."/>
            <person name="Hua S.X."/>
        </authorList>
    </citation>
    <scope>NUCLEOTIDE SEQUENCE [LARGE SCALE GENOMIC DNA]</scope>
    <source>
        <strain evidence="1 2">UH-Slu-Lm8-n1</strain>
    </source>
</reference>
<keyword evidence="2" id="KW-1185">Reference proteome</keyword>
<evidence type="ECO:0000313" key="1">
    <source>
        <dbReference type="EMBL" id="KIK43421.1"/>
    </source>
</evidence>
<dbReference type="InParanoid" id="A0A0D0ANM2"/>
<protein>
    <submittedName>
        <fullName evidence="1">Uncharacterized protein</fullName>
    </submittedName>
</protein>
<dbReference type="HOGENOM" id="CLU_2905697_0_0_1"/>